<gene>
    <name evidence="3" type="ORF">MNOR_LOCUS25097</name>
</gene>
<dbReference type="InterPro" id="IPR053207">
    <property type="entry name" value="Non-NMDA_GluR_Accessory"/>
</dbReference>
<evidence type="ECO:0000313" key="4">
    <source>
        <dbReference type="Proteomes" id="UP001497623"/>
    </source>
</evidence>
<dbReference type="SUPFAM" id="SSF57424">
    <property type="entry name" value="LDL receptor-like module"/>
    <property type="match status" value="1"/>
</dbReference>
<dbReference type="CDD" id="cd00112">
    <property type="entry name" value="LDLa"/>
    <property type="match status" value="1"/>
</dbReference>
<dbReference type="Gene3D" id="4.10.400.10">
    <property type="entry name" value="Low-density Lipoprotein Receptor"/>
    <property type="match status" value="1"/>
</dbReference>
<accession>A0AAV2RH44</accession>
<feature type="non-terminal residue" evidence="3">
    <location>
        <position position="1"/>
    </location>
</feature>
<dbReference type="SMART" id="SM00192">
    <property type="entry name" value="LDLa"/>
    <property type="match status" value="1"/>
</dbReference>
<protein>
    <recommendedName>
        <fullName evidence="5">CUB domain-containing protein</fullName>
    </recommendedName>
</protein>
<sequence length="131" mass="14235">VGEHTCNNLNCVPQDRVCNGNDDCGDNSDEKPGCTACNATYYGEVGRSYEINLEESDTLKPPFTCYLNFAAAGDIYGDLVQVSFRDLQLGVFRAHHVLGCPKGTMEISEPQRPNTGGAWCGATNVNNVYFS</sequence>
<dbReference type="PANTHER" id="PTHR47537">
    <property type="entry name" value="CUBILIN"/>
    <property type="match status" value="1"/>
</dbReference>
<comment type="caution">
    <text evidence="2">Lacks conserved residue(s) required for the propagation of feature annotation.</text>
</comment>
<dbReference type="PROSITE" id="PS50068">
    <property type="entry name" value="LDLRA_2"/>
    <property type="match status" value="1"/>
</dbReference>
<dbReference type="PROSITE" id="PS01209">
    <property type="entry name" value="LDLRA_1"/>
    <property type="match status" value="1"/>
</dbReference>
<evidence type="ECO:0008006" key="5">
    <source>
        <dbReference type="Google" id="ProtNLM"/>
    </source>
</evidence>
<feature type="disulfide bond" evidence="2">
    <location>
        <begin position="6"/>
        <end position="24"/>
    </location>
</feature>
<evidence type="ECO:0000313" key="3">
    <source>
        <dbReference type="EMBL" id="CAL4125396.1"/>
    </source>
</evidence>
<organism evidence="3 4">
    <name type="scientific">Meganyctiphanes norvegica</name>
    <name type="common">Northern krill</name>
    <name type="synonym">Thysanopoda norvegica</name>
    <dbReference type="NCBI Taxonomy" id="48144"/>
    <lineage>
        <taxon>Eukaryota</taxon>
        <taxon>Metazoa</taxon>
        <taxon>Ecdysozoa</taxon>
        <taxon>Arthropoda</taxon>
        <taxon>Crustacea</taxon>
        <taxon>Multicrustacea</taxon>
        <taxon>Malacostraca</taxon>
        <taxon>Eumalacostraca</taxon>
        <taxon>Eucarida</taxon>
        <taxon>Euphausiacea</taxon>
        <taxon>Euphausiidae</taxon>
        <taxon>Meganyctiphanes</taxon>
    </lineage>
</organism>
<dbReference type="AlphaFoldDB" id="A0AAV2RH44"/>
<comment type="caution">
    <text evidence="3">The sequence shown here is derived from an EMBL/GenBank/DDBJ whole genome shotgun (WGS) entry which is preliminary data.</text>
</comment>
<evidence type="ECO:0000256" key="1">
    <source>
        <dbReference type="ARBA" id="ARBA00023157"/>
    </source>
</evidence>
<reference evidence="3 4" key="1">
    <citation type="submission" date="2024-05" db="EMBL/GenBank/DDBJ databases">
        <authorList>
            <person name="Wallberg A."/>
        </authorList>
    </citation>
    <scope>NUCLEOTIDE SEQUENCE [LARGE SCALE GENOMIC DNA]</scope>
</reference>
<dbReference type="InterPro" id="IPR023415">
    <property type="entry name" value="LDLR_class-A_CS"/>
</dbReference>
<keyword evidence="1 2" id="KW-1015">Disulfide bond</keyword>
<proteinExistence type="predicted"/>
<dbReference type="GO" id="GO:0005886">
    <property type="term" value="C:plasma membrane"/>
    <property type="evidence" value="ECO:0007669"/>
    <property type="project" value="TreeGrafter"/>
</dbReference>
<dbReference type="InterPro" id="IPR036055">
    <property type="entry name" value="LDL_receptor-like_sf"/>
</dbReference>
<dbReference type="InterPro" id="IPR002172">
    <property type="entry name" value="LDrepeatLR_classA_rpt"/>
</dbReference>
<keyword evidence="4" id="KW-1185">Reference proteome</keyword>
<dbReference type="EMBL" id="CAXKWB010023573">
    <property type="protein sequence ID" value="CAL4125396.1"/>
    <property type="molecule type" value="Genomic_DNA"/>
</dbReference>
<evidence type="ECO:0000256" key="2">
    <source>
        <dbReference type="PROSITE-ProRule" id="PRU00124"/>
    </source>
</evidence>
<name>A0AAV2RH44_MEGNR</name>
<dbReference type="PANTHER" id="PTHR47537:SF3">
    <property type="entry name" value="CUB DOMAIN-CONTAINING PROTEIN"/>
    <property type="match status" value="1"/>
</dbReference>
<dbReference type="Pfam" id="PF00057">
    <property type="entry name" value="Ldl_recept_a"/>
    <property type="match status" value="1"/>
</dbReference>
<dbReference type="Proteomes" id="UP001497623">
    <property type="component" value="Unassembled WGS sequence"/>
</dbReference>
<feature type="non-terminal residue" evidence="3">
    <location>
        <position position="131"/>
    </location>
</feature>